<evidence type="ECO:0000256" key="1">
    <source>
        <dbReference type="SAM" id="Phobius"/>
    </source>
</evidence>
<dbReference type="AlphaFoldDB" id="A0A2S5JJM9"/>
<dbReference type="PANTHER" id="PTHR34978:SF3">
    <property type="entry name" value="SLR0241 PROTEIN"/>
    <property type="match status" value="1"/>
</dbReference>
<organism evidence="3 4">
    <name type="scientific">Albidovulum inexpectatum</name>
    <dbReference type="NCBI Taxonomy" id="196587"/>
    <lineage>
        <taxon>Bacteria</taxon>
        <taxon>Pseudomonadati</taxon>
        <taxon>Pseudomonadota</taxon>
        <taxon>Alphaproteobacteria</taxon>
        <taxon>Rhodobacterales</taxon>
        <taxon>Paracoccaceae</taxon>
        <taxon>Albidovulum</taxon>
    </lineage>
</organism>
<keyword evidence="1" id="KW-0812">Transmembrane</keyword>
<feature type="transmembrane region" description="Helical" evidence="1">
    <location>
        <begin position="119"/>
        <end position="140"/>
    </location>
</feature>
<dbReference type="InterPro" id="IPR052173">
    <property type="entry name" value="Beta-lactam_resp_regulator"/>
</dbReference>
<dbReference type="Pfam" id="PF05569">
    <property type="entry name" value="Peptidase_M56"/>
    <property type="match status" value="1"/>
</dbReference>
<protein>
    <submittedName>
        <fullName evidence="3">BlaR1 peptidase M56</fullName>
    </submittedName>
</protein>
<dbReference type="InterPro" id="IPR008756">
    <property type="entry name" value="Peptidase_M56"/>
</dbReference>
<keyword evidence="1" id="KW-1133">Transmembrane helix</keyword>
<dbReference type="OrthoDB" id="7743548at2"/>
<evidence type="ECO:0000259" key="2">
    <source>
        <dbReference type="Pfam" id="PF05569"/>
    </source>
</evidence>
<keyword evidence="4" id="KW-1185">Reference proteome</keyword>
<dbReference type="RefSeq" id="WP_104069422.1">
    <property type="nucleotide sequence ID" value="NZ_PRDS01000002.1"/>
</dbReference>
<accession>A0A2S5JJM9</accession>
<dbReference type="Proteomes" id="UP000239736">
    <property type="component" value="Unassembled WGS sequence"/>
</dbReference>
<comment type="caution">
    <text evidence="3">The sequence shown here is derived from an EMBL/GenBank/DDBJ whole genome shotgun (WGS) entry which is preliminary data.</text>
</comment>
<feature type="transmembrane region" description="Helical" evidence="1">
    <location>
        <begin position="49"/>
        <end position="69"/>
    </location>
</feature>
<gene>
    <name evidence="3" type="ORF">LV82_00787</name>
</gene>
<feature type="transmembrane region" description="Helical" evidence="1">
    <location>
        <begin position="322"/>
        <end position="342"/>
    </location>
</feature>
<sequence length="383" mass="42140">MTDASGIIGAYLELNVVFLVVCLAWLSLSRVMDAIGLGHVLTARLHLSRLLFLLAVAAPALASGLHALGRRGIADIRSLNLSDFMLAQYLQGNIRMQPSAMERVVGFHDGLAQTLSGPVGQMLGAALVAGMALMCARLFCAVSRLHTVLKGSYCWRSFGAVDLRLSDTIRVPFSARTLRRRVIVLPTAMLGRDGDLRMALSHELQHLRQGDVEWELAISLVQPFLFWNPAFHLWKRHVEELREAACDRALLSRRGYAVADYCDCLLRVCNDGLRPRGIMAVELPAVALVRPLRGRLACRAAILLRRRILRVMEGRAERHPRLAFALLSAPLAILTLVVALAIQKPGAWSEDRIMLSTIVNLERLRTISATGAFGSPRAIEPGI</sequence>
<feature type="transmembrane region" description="Helical" evidence="1">
    <location>
        <begin position="6"/>
        <end position="28"/>
    </location>
</feature>
<evidence type="ECO:0000313" key="3">
    <source>
        <dbReference type="EMBL" id="PPB81578.1"/>
    </source>
</evidence>
<evidence type="ECO:0000313" key="4">
    <source>
        <dbReference type="Proteomes" id="UP000239736"/>
    </source>
</evidence>
<dbReference type="EMBL" id="PRDS01000002">
    <property type="protein sequence ID" value="PPB81578.1"/>
    <property type="molecule type" value="Genomic_DNA"/>
</dbReference>
<dbReference type="CDD" id="cd07341">
    <property type="entry name" value="M56_BlaR1_MecR1_like"/>
    <property type="match status" value="1"/>
</dbReference>
<dbReference type="PANTHER" id="PTHR34978">
    <property type="entry name" value="POSSIBLE SENSOR-TRANSDUCER PROTEIN BLAR"/>
    <property type="match status" value="1"/>
</dbReference>
<keyword evidence="1" id="KW-0472">Membrane</keyword>
<name>A0A2S5JJM9_9RHOB</name>
<proteinExistence type="predicted"/>
<reference evidence="3 4" key="1">
    <citation type="submission" date="2018-01" db="EMBL/GenBank/DDBJ databases">
        <title>Genomic Encyclopedia of Archaeal and Bacterial Type Strains, Phase II (KMG-II): from individual species to whole genera.</title>
        <authorList>
            <person name="Goeker M."/>
        </authorList>
    </citation>
    <scope>NUCLEOTIDE SEQUENCE [LARGE SCALE GENOMIC DNA]</scope>
    <source>
        <strain evidence="3 4">DSM 12048</strain>
    </source>
</reference>
<feature type="domain" description="Peptidase M56" evidence="2">
    <location>
        <begin position="160"/>
        <end position="269"/>
    </location>
</feature>